<reference evidence="2" key="1">
    <citation type="journal article" date="2020" name="Fungal Divers.">
        <title>Resolving the Mortierellaceae phylogeny through synthesis of multi-gene phylogenetics and phylogenomics.</title>
        <authorList>
            <person name="Vandepol N."/>
            <person name="Liber J."/>
            <person name="Desiro A."/>
            <person name="Na H."/>
            <person name="Kennedy M."/>
            <person name="Barry K."/>
            <person name="Grigoriev I.V."/>
            <person name="Miller A.N."/>
            <person name="O'Donnell K."/>
            <person name="Stajich J.E."/>
            <person name="Bonito G."/>
        </authorList>
    </citation>
    <scope>NUCLEOTIDE SEQUENCE</scope>
    <source>
        <strain evidence="2">NRRL 28262</strain>
    </source>
</reference>
<dbReference type="SUPFAM" id="SSF50965">
    <property type="entry name" value="Galactose oxidase, central domain"/>
    <property type="match status" value="1"/>
</dbReference>
<dbReference type="EMBL" id="JAAAIL010000737">
    <property type="protein sequence ID" value="KAG0273496.1"/>
    <property type="molecule type" value="Genomic_DNA"/>
</dbReference>
<dbReference type="InterPro" id="IPR015915">
    <property type="entry name" value="Kelch-typ_b-propeller"/>
</dbReference>
<organism evidence="2 3">
    <name type="scientific">Linnemannia exigua</name>
    <dbReference type="NCBI Taxonomy" id="604196"/>
    <lineage>
        <taxon>Eukaryota</taxon>
        <taxon>Fungi</taxon>
        <taxon>Fungi incertae sedis</taxon>
        <taxon>Mucoromycota</taxon>
        <taxon>Mortierellomycotina</taxon>
        <taxon>Mortierellomycetes</taxon>
        <taxon>Mortierellales</taxon>
        <taxon>Mortierellaceae</taxon>
        <taxon>Linnemannia</taxon>
    </lineage>
</organism>
<proteinExistence type="predicted"/>
<protein>
    <recommendedName>
        <fullName evidence="4">Galactose oxidase</fullName>
    </recommendedName>
</protein>
<dbReference type="PANTHER" id="PTHR23244:SF456">
    <property type="entry name" value="MULTIPLE EPIDERMAL GROWTH FACTOR-LIKE DOMAINS PROTEIN 8"/>
    <property type="match status" value="1"/>
</dbReference>
<comment type="caution">
    <text evidence="2">The sequence shown here is derived from an EMBL/GenBank/DDBJ whole genome shotgun (WGS) entry which is preliminary data.</text>
</comment>
<keyword evidence="3" id="KW-1185">Reference proteome</keyword>
<dbReference type="PANTHER" id="PTHR23244">
    <property type="entry name" value="KELCH REPEAT DOMAIN"/>
    <property type="match status" value="1"/>
</dbReference>
<feature type="region of interest" description="Disordered" evidence="1">
    <location>
        <begin position="134"/>
        <end position="177"/>
    </location>
</feature>
<accession>A0AAD4H6Z2</accession>
<evidence type="ECO:0000313" key="2">
    <source>
        <dbReference type="EMBL" id="KAG0273496.1"/>
    </source>
</evidence>
<dbReference type="Pfam" id="PF24681">
    <property type="entry name" value="Kelch_KLHDC2_KLHL20_DRC7"/>
    <property type="match status" value="1"/>
</dbReference>
<dbReference type="AlphaFoldDB" id="A0AAD4H6Z2"/>
<name>A0AAD4H6Z2_9FUNG</name>
<evidence type="ECO:0000313" key="3">
    <source>
        <dbReference type="Proteomes" id="UP001194580"/>
    </source>
</evidence>
<evidence type="ECO:0008006" key="4">
    <source>
        <dbReference type="Google" id="ProtNLM"/>
    </source>
</evidence>
<feature type="compositionally biased region" description="Pro residues" evidence="1">
    <location>
        <begin position="147"/>
        <end position="156"/>
    </location>
</feature>
<dbReference type="Gene3D" id="2.120.10.80">
    <property type="entry name" value="Kelch-type beta propeller"/>
    <property type="match status" value="3"/>
</dbReference>
<dbReference type="InterPro" id="IPR011043">
    <property type="entry name" value="Gal_Oxase/kelch_b-propeller"/>
</dbReference>
<evidence type="ECO:0000256" key="1">
    <source>
        <dbReference type="SAM" id="MobiDB-lite"/>
    </source>
</evidence>
<dbReference type="Proteomes" id="UP001194580">
    <property type="component" value="Unassembled WGS sequence"/>
</dbReference>
<gene>
    <name evidence="2" type="ORF">BGZ95_010695</name>
</gene>
<sequence length="303" mass="31256">MTAPIGSDLYSLDISTAFNSFTVPWAQLTPGPYASFHAAGLLGPTNNLLAVLGGNTSFSSSSSPNTNSLNLYDTGSGAWTASPLEDPPRREQAAAVSRLGDGTMFVMGGMVLSPDLMKESATADLWSIGGYIKPNTTTPGDNSTSSPDPPKTPPGLTPQTLGWQKLASPKSPSGSDRAFHTATVIRSNGLIVIIGGVSGGALVPLSEIAVYDTASGTWSVQTATGATPPLRRNHVAVATNTGQIFVHGGTDLGATTFFADLAILDTTSWSWSQPAMGGNAPTGRYSHAATMVGSNIIMTFGKY</sequence>